<feature type="region of interest" description="Disordered" evidence="2">
    <location>
        <begin position="1748"/>
        <end position="1769"/>
    </location>
</feature>
<reference evidence="6 7" key="1">
    <citation type="submission" date="2019-12" db="EMBL/GenBank/DDBJ databases">
        <title>Genomic-based taxomic classification of the family Erythrobacteraceae.</title>
        <authorList>
            <person name="Xu L."/>
        </authorList>
    </citation>
    <scope>NUCLEOTIDE SEQUENCE [LARGE SCALE GENOMIC DNA]</scope>
    <source>
        <strain evidence="6 7">JCM 16677</strain>
    </source>
</reference>
<dbReference type="PROSITE" id="PS51782">
    <property type="entry name" value="LYSM"/>
    <property type="match status" value="1"/>
</dbReference>
<keyword evidence="3" id="KW-1133">Transmembrane helix</keyword>
<keyword evidence="7" id="KW-1185">Reference proteome</keyword>
<organism evidence="6 7">
    <name type="scientific">Parerythrobacter jejuensis</name>
    <dbReference type="NCBI Taxonomy" id="795812"/>
    <lineage>
        <taxon>Bacteria</taxon>
        <taxon>Pseudomonadati</taxon>
        <taxon>Pseudomonadota</taxon>
        <taxon>Alphaproteobacteria</taxon>
        <taxon>Sphingomonadales</taxon>
        <taxon>Erythrobacteraceae</taxon>
        <taxon>Parerythrobacter</taxon>
    </lineage>
</organism>
<dbReference type="PANTHER" id="PTHR32305:SF15">
    <property type="entry name" value="PROTEIN RHSA-RELATED"/>
    <property type="match status" value="1"/>
</dbReference>
<dbReference type="OrthoDB" id="7405368at2"/>
<dbReference type="Gene3D" id="2.180.10.10">
    <property type="entry name" value="RHS repeat-associated core"/>
    <property type="match status" value="7"/>
</dbReference>
<keyword evidence="3" id="KW-0812">Transmembrane</keyword>
<dbReference type="Pfam" id="PF25023">
    <property type="entry name" value="TEN_YD-shell"/>
    <property type="match status" value="2"/>
</dbReference>
<dbReference type="InterPro" id="IPR050708">
    <property type="entry name" value="T6SS_VgrG/RHS"/>
</dbReference>
<feature type="domain" description="LysM" evidence="4">
    <location>
        <begin position="3051"/>
        <end position="3098"/>
    </location>
</feature>
<name>A0A845AVK2_9SPHN</name>
<evidence type="ECO:0000256" key="3">
    <source>
        <dbReference type="SAM" id="Phobius"/>
    </source>
</evidence>
<dbReference type="Pfam" id="PF05593">
    <property type="entry name" value="RHS_repeat"/>
    <property type="match status" value="4"/>
</dbReference>
<comment type="caution">
    <text evidence="6">The sequence shown here is derived from an EMBL/GenBank/DDBJ whole genome shotgun (WGS) entry which is preliminary data.</text>
</comment>
<gene>
    <name evidence="5" type="ORF">GRI94_01835</name>
    <name evidence="6" type="ORF">GRI94_15925</name>
</gene>
<accession>A0A845AVK2</accession>
<dbReference type="EMBL" id="WTYE01000001">
    <property type="protein sequence ID" value="MXP30557.1"/>
    <property type="molecule type" value="Genomic_DNA"/>
</dbReference>
<evidence type="ECO:0000313" key="7">
    <source>
        <dbReference type="Proteomes" id="UP000446786"/>
    </source>
</evidence>
<feature type="region of interest" description="Disordered" evidence="2">
    <location>
        <begin position="3110"/>
        <end position="3133"/>
    </location>
</feature>
<protein>
    <recommendedName>
        <fullName evidence="4">LysM domain-containing protein</fullName>
    </recommendedName>
</protein>
<dbReference type="InterPro" id="IPR018392">
    <property type="entry name" value="LysM"/>
</dbReference>
<sequence>MTAIFTGVGAGLARSSAADLGSAGTLGGASTGRAGEAISVNAATGNLLISRRDEFLTGRSLDIGISRTYNSLAEVSDRDNGDKWQMSTARRVFGLTGTANASGSTIKRVSGDGSVVTYAFENRGGTWSYWTTDGAGSHDRIYQQTGTTWVWVDGSTQATETYTADPYNAGEFRITRQADRDNQALVFTYSGDKLSQITTNSSEYLRYNWSGNKIVSITSAHADRNGVVVNEIGTYYAYDGNGRLATVTIDLSPELSGTSDGHRYTISYLYDSAGRVTRATQSDGSRTDMVYDAQGRVTKLTEHVGDGTTRVTELTYNADHTIVKAPNGQETRLDFAGGNIGRPAAIEWGHNPNYVTSQVVDSIDGSPTAKFSTAPGVSWSGVSRGLGAVSAGETVTFEVSLQAVEGSATSQSLGLYGSANYWGNDATTAEIISGPGSIAQYTGGLYTVSGLSTTDDTRIRITRTYGQADTAAANFYIDHPGGYRDGQQLLVSGPVLSKTGAAEGHQRRLTQITAPPEYTGAPAQVQSFAYDDDGNLLESTAPDGQVTKYTYDARGNVTRVDRPIGTDIESWYDATNNLTKTRSYGSSEASANTASHVRYAYDSEGHLRFRVSNDGRIYEYRYDSYGRVVWEYSYLDVKYPGGSDVITETGVASWIAANQSDKTQRAGIRHIYDARGNLTRTINYGGATTAGVASSSGALGGYTSTHFVYDQEGRLLTRYNQGEGEEQFVYDGMGRLVSSSDASGSTTSIFFDDEGDGSGPRTVMQMSSGLTRTMVYNTAGELVSEIESSVGSNSGNLAGSLSSAWSVARANRTTAPAIAGNDAFKYTVPVAGPYGATYKGYSVAAGETVKYRITMMGSGAQTMHRLGLHGGANGWGTSKDTKTQAIILDGPGKLSQSVGGLWQIDGVSATEATTVEITRTYDTAQSIGAYFYIGGTGQVAANSAVILSDPSVIRTTADASLSFTAETQNKFDKMGRLRVSQDMFDGRGPSYIIYDRAGRKTGVVDPSGGLTEYFYDSANRVIGTASYFNAVSQSVRNQLANPDNTLLMGAIRPSSNGYDVRAWTTYDANGRVSQTINGQGEIIANSYDNAGRLVLQRNHFNKVSVPSAWLTGGPSGPVSIANHAGDAITRTFYDRDGNVRGVLDGEGFLSETTYDHAGRAVAQTQYANATTRSDWLTASFNTLRSNVGIGNAANRTMRSVYDGAGRLRYQIDSANFVTAITYTAGGQPIRTTQIAAALDGTHSDWTYTGVKAEVETGPTDRFSQNYYDADGRLYRVYDGSGLFTYFTYDNAGNVIKTVAGNRTSRAWHDARGNVRFSVDAEGYLSSYSYNSGGQVTHERRHADKVTVTDDTTIQQVAGLAANNSSIVTIKQYDAQGRVYSEYDAIGSRTYYSYNAIGRLRYVDRAYGSLSNANDYTDRSRDAYVYDKAGRLVFHEQANGQTESSITQYTFDGLGNQTRISDGNGHTVDFTYDKRGQVETETRVGLNASGQPVNLTNTYEYNSFGEVTKTWDAKNVLASEHEYNTRGQVIKTYDALRHATQYTYNRFGEVATVTDARNAVTSFAYDKLGRVTSTTDARGFVESYLYDAYSNRTRLYGKSETGAIGGGSNNITNYTYDKLGRVTKMVDANGYDTTYTYDSRGNVKQMKQEVVLGSSSSTWHATDYVYDDASRLISTITDMFTGHATETYTYDGRGNMTSKVAADGGKTVYFYDDLDRVTTEINAAGTYTTYEYDKIGNVTRIRVWASQTLPRPADGGSQEQAPTPTGDSRHTQFFYDDANRMIESRVNSVNSYTYDGTNLTAVPSSTLITRYEYDANGNVVKTTDPNGGKTWAYYDVMNRKILQVDPEKHATGWIYDAVGNVTIEMAYAEKITGPLSLSTPTLPSRADLRRTDYTYDLMGNRLTETRLNVKVWDPQTSDHTSPVGSHASVHYTYNGLGQVIQKSEAVAGNDTVYTYDNGGRLTTETRAAFDNYLDDEVSPVVNYAYDGLGNLTSTTALGETSASNRVTSYTYTGGKLASMTDADGKTRYYGYDAAGRENEVWITRKNYYNVSRVEGVSRSYDSMGRVVSELQGTRASNGVWTAVSPVTTTTYNAFGDVATVQLGTAATQINTYDRAGRLVKTNAGDGVYKLFGYDGNGNQTAAITSAGYQLSSRTFASALTLVSRDDVNATYTQYDGRNQATIVDEQDRDLSTAIHSQKLRSQRGYNAFGEVAYEINANDARIDYTYNTMGKVIMIESPAVSYRQENANGTLANATTARPTEHFYHDLAGRLVAQRDANGNLTRMEYLAGTGFDGSEGLVTRVIHADNEVKETKYDRHGDARRLISEADGRTLLHRTIEQTFDKLGRVTQTWNRGSNLQDNYTYDVNGQQLSHWNNVYTSSNREISDYDVMGRVISSRAFGGDMTTTSYAWIQDSTTSAVGNFGGWETTTDHATGKQSINKQDLFGRTTWRQDLRGNDYLYAYDVAGRVTSETSTNSYGHTVRQNSYTYYNTGKLKQHLLGQQEVVDTSWNNKTATYEYDELGQLTVEKVVNRKGRATSPYDWSAMEAAHDEWATRPPDGPDNPFPPLVDDPFFPGDDGGGLGGSNGQWYDTYFMSHSLSELKNIWLNAQEGDTDAQFQLMLYQPFYDAFAPIPVPIVYTITTETLQDGHAFYDALGRMTRYYDDAVSGEHNVDKNWTYDANGNVRNINTTYRNMSATGNFLPSTATQDLWYRYDTMNRMVMADGSLNGSTIVRGTTGTQLSYDAAGNRKTAQTGTKAQEVYNYDNAGRLDEVRINNVQRATTSFDALGRVTGHLERDASGSLTHTRYEMYYDARGQVISERAKTQTNDNKWHFTHTVNHYSADGTGGNPTDISSAASRGTSTGAMLYHSETKNWLTDNSWDNPTYYSGTAPGNSADGRWADSYTSYWYEWGDAAMQYRIQLKNRDGQSNTFHHYDNNDHLVLVGTGGGYNSHTKYYETAMGGEILQRSESSVNFQGDTPALRSYYFGGKRMGEVTNNGTTNTDYAQSIADRVADRPDDPGPYRGGAEHGTVHADFGLAYTAVNGSTHQQGSGTYRAQGGESLQQVAAMLWGDSSLWYKLAEANGLSAGSTLAAGRTLRVPASVQVNQHNANTHAPYDPAEKIGDVQPGTPTPPKGSNKCGVVGAIILAVVAIAVVAVVAGPLSGALANAFAGSTASAAAAGAGVAAQATAIAGGATAAAAASAGAAAAAATLASIAPMAVAAGAAIGGAAAAALGSVLSQGIGVATGIQEKFSWKSVGLAALSGGISGGLGSSGLFGSIGNNGAFEAGKLGIKSGIVDAGVRGAVSSGLSQGLGAATGLSSNFSWAGVAAAGVGAAVGYQAGGKLSGLSRDNSWNNHLAHLGTSSASLIANAATRSAVEGSNFGRNVLAAIPDVIANAIFAMATIGVSRPRQMLTESPISRDVELEYELVEVDLEEELRTVDAEVSLARQNELDFVSDQSTSAGVQGALPSGEFSTDAELIADYGRHAKKYGVRRYNLRFSDGKSASFNIAGTAEYTETIKSYIRTLSGNRQGRAILRGLAEDGDVTRVFETDKLPQFGTSRSVATRSGLKSGGYGYIAAGTSRLEAPVKFESATGRVSTSGMFDPLYAFAHELVHAWDDTAYFKSPVPYPRHSKLEPINSSASREIIALRITNNMRVLGGAGYIRAEYNGILGIVDTYEDASRRAELIKWKG</sequence>
<dbReference type="NCBIfam" id="TIGR01643">
    <property type="entry name" value="YD_repeat_2x"/>
    <property type="match status" value="8"/>
</dbReference>
<feature type="transmembrane region" description="Helical" evidence="3">
    <location>
        <begin position="3218"/>
        <end position="3237"/>
    </location>
</feature>
<dbReference type="InterPro" id="IPR056823">
    <property type="entry name" value="TEN-like_YD-shell"/>
</dbReference>
<feature type="transmembrane region" description="Helical" evidence="3">
    <location>
        <begin position="3139"/>
        <end position="3158"/>
    </location>
</feature>
<keyword evidence="1" id="KW-0677">Repeat</keyword>
<evidence type="ECO:0000256" key="2">
    <source>
        <dbReference type="SAM" id="MobiDB-lite"/>
    </source>
</evidence>
<evidence type="ECO:0000313" key="6">
    <source>
        <dbReference type="EMBL" id="MXP33317.1"/>
    </source>
</evidence>
<evidence type="ECO:0000256" key="1">
    <source>
        <dbReference type="ARBA" id="ARBA00022737"/>
    </source>
</evidence>
<keyword evidence="3" id="KW-0472">Membrane</keyword>
<dbReference type="PANTHER" id="PTHR32305">
    <property type="match status" value="1"/>
</dbReference>
<dbReference type="InterPro" id="IPR006530">
    <property type="entry name" value="YD"/>
</dbReference>
<proteinExistence type="predicted"/>
<evidence type="ECO:0000313" key="5">
    <source>
        <dbReference type="EMBL" id="MXP30557.1"/>
    </source>
</evidence>
<feature type="compositionally biased region" description="Polar residues" evidence="2">
    <location>
        <begin position="1756"/>
        <end position="1765"/>
    </location>
</feature>
<dbReference type="EMBL" id="WTYE01000001">
    <property type="protein sequence ID" value="MXP33317.1"/>
    <property type="molecule type" value="Genomic_DNA"/>
</dbReference>
<dbReference type="RefSeq" id="WP_160778089.1">
    <property type="nucleotide sequence ID" value="NZ_BAAAZF010000001.1"/>
</dbReference>
<dbReference type="Proteomes" id="UP000446786">
    <property type="component" value="Unassembled WGS sequence"/>
</dbReference>
<evidence type="ECO:0000259" key="4">
    <source>
        <dbReference type="PROSITE" id="PS51782"/>
    </source>
</evidence>
<dbReference type="InterPro" id="IPR031325">
    <property type="entry name" value="RHS_repeat"/>
</dbReference>